<evidence type="ECO:0000256" key="1">
    <source>
        <dbReference type="SAM" id="SignalP"/>
    </source>
</evidence>
<comment type="caution">
    <text evidence="2">The sequence shown here is derived from an EMBL/GenBank/DDBJ whole genome shotgun (WGS) entry which is preliminary data.</text>
</comment>
<keyword evidence="1" id="KW-0732">Signal</keyword>
<evidence type="ECO:0000313" key="3">
    <source>
        <dbReference type="Proteomes" id="UP001176961"/>
    </source>
</evidence>
<dbReference type="AlphaFoldDB" id="A0AA36DK86"/>
<feature type="signal peptide" evidence="1">
    <location>
        <begin position="1"/>
        <end position="18"/>
    </location>
</feature>
<feature type="chain" id="PRO_5041289219" evidence="1">
    <location>
        <begin position="19"/>
        <end position="69"/>
    </location>
</feature>
<gene>
    <name evidence="2" type="ORF">CYNAS_LOCUS1239</name>
</gene>
<organism evidence="2 3">
    <name type="scientific">Cylicocyclus nassatus</name>
    <name type="common">Nematode worm</name>
    <dbReference type="NCBI Taxonomy" id="53992"/>
    <lineage>
        <taxon>Eukaryota</taxon>
        <taxon>Metazoa</taxon>
        <taxon>Ecdysozoa</taxon>
        <taxon>Nematoda</taxon>
        <taxon>Chromadorea</taxon>
        <taxon>Rhabditida</taxon>
        <taxon>Rhabditina</taxon>
        <taxon>Rhabditomorpha</taxon>
        <taxon>Strongyloidea</taxon>
        <taxon>Strongylidae</taxon>
        <taxon>Cylicocyclus</taxon>
    </lineage>
</organism>
<dbReference type="Proteomes" id="UP001176961">
    <property type="component" value="Unassembled WGS sequence"/>
</dbReference>
<evidence type="ECO:0000313" key="2">
    <source>
        <dbReference type="EMBL" id="CAJ0589256.1"/>
    </source>
</evidence>
<reference evidence="2" key="1">
    <citation type="submission" date="2023-07" db="EMBL/GenBank/DDBJ databases">
        <authorList>
            <consortium name="CYATHOMIX"/>
        </authorList>
    </citation>
    <scope>NUCLEOTIDE SEQUENCE</scope>
    <source>
        <strain evidence="2">N/A</strain>
    </source>
</reference>
<sequence>MALAYLLLLICIVHAATAEQSCPEPIGPCITQLCPAENQICIRMKGEEVCCDKTKVQGEPEEITGKHSF</sequence>
<protein>
    <submittedName>
        <fullName evidence="2">Uncharacterized protein</fullName>
    </submittedName>
</protein>
<name>A0AA36DK86_CYLNA</name>
<proteinExistence type="predicted"/>
<keyword evidence="3" id="KW-1185">Reference proteome</keyword>
<dbReference type="EMBL" id="CATQJL010000001">
    <property type="protein sequence ID" value="CAJ0589256.1"/>
    <property type="molecule type" value="Genomic_DNA"/>
</dbReference>
<accession>A0AA36DK86</accession>